<dbReference type="PANTHER" id="PTHR43346:SF1">
    <property type="entry name" value="QUERCETIN 2,3-DIOXYGENASE-RELATED"/>
    <property type="match status" value="1"/>
</dbReference>
<keyword evidence="1" id="KW-0732">Signal</keyword>
<dbReference type="Proteomes" id="UP001589865">
    <property type="component" value="Unassembled WGS sequence"/>
</dbReference>
<feature type="domain" description="Cupin type-2" evidence="2">
    <location>
        <begin position="81"/>
        <end position="145"/>
    </location>
</feature>
<dbReference type="RefSeq" id="WP_377045375.1">
    <property type="nucleotide sequence ID" value="NZ_JBHLUN010000010.1"/>
</dbReference>
<sequence>MRLPVLCGGLALGFAAGVFAAGMVPSAGAQTGAQAPAPAAPLTARIVNLAAMSEDEIGPLINNTDLRSRTLVATANGTVALQSGNVFKHFHEETDEIQFILDGSGSFWLGDREVQVKPGDLIIVPRGTPHAGSHATTGRFRAIAIKLPPQRANDTHPVP</sequence>
<evidence type="ECO:0000313" key="3">
    <source>
        <dbReference type="EMBL" id="MFC0409626.1"/>
    </source>
</evidence>
<evidence type="ECO:0000256" key="1">
    <source>
        <dbReference type="SAM" id="SignalP"/>
    </source>
</evidence>
<accession>A0ABV6JV67</accession>
<proteinExistence type="predicted"/>
<dbReference type="Gene3D" id="2.60.120.10">
    <property type="entry name" value="Jelly Rolls"/>
    <property type="match status" value="1"/>
</dbReference>
<dbReference type="Pfam" id="PF07883">
    <property type="entry name" value="Cupin_2"/>
    <property type="match status" value="1"/>
</dbReference>
<evidence type="ECO:0000259" key="2">
    <source>
        <dbReference type="Pfam" id="PF07883"/>
    </source>
</evidence>
<organism evidence="3 4">
    <name type="scientific">Roseomonas elaeocarpi</name>
    <dbReference type="NCBI Taxonomy" id="907779"/>
    <lineage>
        <taxon>Bacteria</taxon>
        <taxon>Pseudomonadati</taxon>
        <taxon>Pseudomonadota</taxon>
        <taxon>Alphaproteobacteria</taxon>
        <taxon>Acetobacterales</taxon>
        <taxon>Roseomonadaceae</taxon>
        <taxon>Roseomonas</taxon>
    </lineage>
</organism>
<reference evidence="3 4" key="1">
    <citation type="submission" date="2024-09" db="EMBL/GenBank/DDBJ databases">
        <authorList>
            <person name="Sun Q."/>
            <person name="Mori K."/>
        </authorList>
    </citation>
    <scope>NUCLEOTIDE SEQUENCE [LARGE SCALE GENOMIC DNA]</scope>
    <source>
        <strain evidence="3 4">TBRC 5777</strain>
    </source>
</reference>
<feature type="signal peptide" evidence="1">
    <location>
        <begin position="1"/>
        <end position="20"/>
    </location>
</feature>
<dbReference type="InterPro" id="IPR014710">
    <property type="entry name" value="RmlC-like_jellyroll"/>
</dbReference>
<name>A0ABV6JV67_9PROT</name>
<dbReference type="InterPro" id="IPR052538">
    <property type="entry name" value="Flavonoid_dioxygenase-like"/>
</dbReference>
<evidence type="ECO:0000313" key="4">
    <source>
        <dbReference type="Proteomes" id="UP001589865"/>
    </source>
</evidence>
<dbReference type="SUPFAM" id="SSF51182">
    <property type="entry name" value="RmlC-like cupins"/>
    <property type="match status" value="1"/>
</dbReference>
<comment type="caution">
    <text evidence="3">The sequence shown here is derived from an EMBL/GenBank/DDBJ whole genome shotgun (WGS) entry which is preliminary data.</text>
</comment>
<gene>
    <name evidence="3" type="ORF">ACFFGY_15340</name>
</gene>
<dbReference type="InterPro" id="IPR011051">
    <property type="entry name" value="RmlC_Cupin_sf"/>
</dbReference>
<keyword evidence="4" id="KW-1185">Reference proteome</keyword>
<feature type="chain" id="PRO_5046397971" evidence="1">
    <location>
        <begin position="21"/>
        <end position="159"/>
    </location>
</feature>
<dbReference type="InterPro" id="IPR013096">
    <property type="entry name" value="Cupin_2"/>
</dbReference>
<dbReference type="PANTHER" id="PTHR43346">
    <property type="entry name" value="LIGAND BINDING DOMAIN PROTEIN, PUTATIVE (AFU_ORTHOLOGUE AFUA_6G14370)-RELATED"/>
    <property type="match status" value="1"/>
</dbReference>
<protein>
    <submittedName>
        <fullName evidence="3">Cupin domain-containing protein</fullName>
    </submittedName>
</protein>
<dbReference type="EMBL" id="JBHLUN010000010">
    <property type="protein sequence ID" value="MFC0409626.1"/>
    <property type="molecule type" value="Genomic_DNA"/>
</dbReference>